<evidence type="ECO:0000313" key="2">
    <source>
        <dbReference type="EMBL" id="KAJ2898658.1"/>
    </source>
</evidence>
<feature type="compositionally biased region" description="Basic and acidic residues" evidence="1">
    <location>
        <begin position="215"/>
        <end position="227"/>
    </location>
</feature>
<organism evidence="2 3">
    <name type="scientific">Zalerion maritima</name>
    <dbReference type="NCBI Taxonomy" id="339359"/>
    <lineage>
        <taxon>Eukaryota</taxon>
        <taxon>Fungi</taxon>
        <taxon>Dikarya</taxon>
        <taxon>Ascomycota</taxon>
        <taxon>Pezizomycotina</taxon>
        <taxon>Sordariomycetes</taxon>
        <taxon>Lulworthiomycetidae</taxon>
        <taxon>Lulworthiales</taxon>
        <taxon>Lulworthiaceae</taxon>
        <taxon>Zalerion</taxon>
    </lineage>
</organism>
<feature type="region of interest" description="Disordered" evidence="1">
    <location>
        <begin position="210"/>
        <end position="234"/>
    </location>
</feature>
<accession>A0AAD5RMF3</accession>
<keyword evidence="3" id="KW-1185">Reference proteome</keyword>
<name>A0AAD5RMF3_9PEZI</name>
<dbReference type="AlphaFoldDB" id="A0AAD5RMF3"/>
<dbReference type="EMBL" id="JAKWBI020000221">
    <property type="protein sequence ID" value="KAJ2898658.1"/>
    <property type="molecule type" value="Genomic_DNA"/>
</dbReference>
<protein>
    <submittedName>
        <fullName evidence="2">Uncharacterized protein</fullName>
    </submittedName>
</protein>
<reference evidence="2" key="1">
    <citation type="submission" date="2022-07" db="EMBL/GenBank/DDBJ databases">
        <title>Draft genome sequence of Zalerion maritima ATCC 34329, a (micro)plastics degrading marine fungus.</title>
        <authorList>
            <person name="Paco A."/>
            <person name="Goncalves M.F.M."/>
            <person name="Rocha-Santos T.A.P."/>
            <person name="Alves A."/>
        </authorList>
    </citation>
    <scope>NUCLEOTIDE SEQUENCE</scope>
    <source>
        <strain evidence="2">ATCC 34329</strain>
    </source>
</reference>
<sequence>MIPPKSPWWVPSTLQNRRIDWEKEESVKTMSDTLQNEYDELFDPKFCSPLYAGFKLNSHGYMVRVDPRDVKILREKDMETPDLSGVTRLQDIGKVGNVSDISKIPIERIWPDQWQAPPADGVTEQVADVVLPSTKCDKNGEHTPRGGAWRDMGHFLQDVVEYDDPCQGAVGDSWLIAALSAVAWSMPQEIQHRTRPTGTSDRDHVSQIKFHSKGGSRDAPHPDDRGPRPRHRAQVQRARDAFAKWLTGNKTDKPSIACLAGGDPIKAMAQITNLDPHYYKTIYPMCAWTHATGGGDDPFTGSDIAASHAYTILGWAERGRDMYIPYNTSFWQPINLINPDGVLALEIHAFRKHFSYIGVAR</sequence>
<gene>
    <name evidence="2" type="ORF">MKZ38_003771</name>
</gene>
<proteinExistence type="predicted"/>
<dbReference type="Proteomes" id="UP001201980">
    <property type="component" value="Unassembled WGS sequence"/>
</dbReference>
<dbReference type="SUPFAM" id="SSF54001">
    <property type="entry name" value="Cysteine proteinases"/>
    <property type="match status" value="1"/>
</dbReference>
<dbReference type="InterPro" id="IPR038765">
    <property type="entry name" value="Papain-like_cys_pep_sf"/>
</dbReference>
<evidence type="ECO:0000256" key="1">
    <source>
        <dbReference type="SAM" id="MobiDB-lite"/>
    </source>
</evidence>
<evidence type="ECO:0000313" key="3">
    <source>
        <dbReference type="Proteomes" id="UP001201980"/>
    </source>
</evidence>
<comment type="caution">
    <text evidence="2">The sequence shown here is derived from an EMBL/GenBank/DDBJ whole genome shotgun (WGS) entry which is preliminary data.</text>
</comment>